<dbReference type="Pfam" id="PF23334">
    <property type="entry name" value="VWC2L_2nd"/>
    <property type="match status" value="1"/>
</dbReference>
<proteinExistence type="predicted"/>
<dbReference type="OrthoDB" id="6143289at2759"/>
<reference evidence="2" key="1">
    <citation type="submission" date="2025-08" db="UniProtKB">
        <authorList>
            <consortium name="RefSeq"/>
        </authorList>
    </citation>
    <scope>IDENTIFICATION</scope>
    <source>
        <tissue evidence="2">Whole sample</tissue>
    </source>
</reference>
<dbReference type="Proteomes" id="UP000694844">
    <property type="component" value="Chromosome 8"/>
</dbReference>
<name>A0A8B8BGL4_CRAVI</name>
<sequence>MNKVFDFVLFLRRFTIKPFSYEFLVCFMLTILVGFNKCSSKDAHSKDCPHPCVVNGHHFCEPPPCPPPACQDPVYAPGQCCTVCPKDCPHGTCKIGNRTMCYPIPCPLPPCQKPVTTPGDCCPHCPKEEKIMQKREECPHPCVIGGQTYCHPIPCPLPLCDDPVTTPGECCPRCH</sequence>
<accession>A0A8B8BGL4</accession>
<dbReference type="KEGG" id="cvn:111110263"/>
<dbReference type="RefSeq" id="XP_022302393.1">
    <property type="nucleotide sequence ID" value="XM_022446685.1"/>
</dbReference>
<gene>
    <name evidence="2" type="primary">LOC111110263</name>
</gene>
<evidence type="ECO:0000313" key="1">
    <source>
        <dbReference type="Proteomes" id="UP000694844"/>
    </source>
</evidence>
<protein>
    <submittedName>
        <fullName evidence="2">Cysteine-rich motor neuron 1 protein-like</fullName>
    </submittedName>
</protein>
<dbReference type="GeneID" id="111110263"/>
<organism evidence="1 2">
    <name type="scientific">Crassostrea virginica</name>
    <name type="common">Eastern oyster</name>
    <dbReference type="NCBI Taxonomy" id="6565"/>
    <lineage>
        <taxon>Eukaryota</taxon>
        <taxon>Metazoa</taxon>
        <taxon>Spiralia</taxon>
        <taxon>Lophotrochozoa</taxon>
        <taxon>Mollusca</taxon>
        <taxon>Bivalvia</taxon>
        <taxon>Autobranchia</taxon>
        <taxon>Pteriomorphia</taxon>
        <taxon>Ostreida</taxon>
        <taxon>Ostreoidea</taxon>
        <taxon>Ostreidae</taxon>
        <taxon>Crassostrea</taxon>
    </lineage>
</organism>
<dbReference type="AlphaFoldDB" id="A0A8B8BGL4"/>
<keyword evidence="1" id="KW-1185">Reference proteome</keyword>
<evidence type="ECO:0000313" key="2">
    <source>
        <dbReference type="RefSeq" id="XP_022302393.1"/>
    </source>
</evidence>